<sequence>MASVLASCCLGSNNELITLRILRSMQPPMYCNVRNGFAGKSSKSALLLSQRNQRFNSHMSSLIDV</sequence>
<dbReference type="EMBL" id="CVRI01000037">
    <property type="protein sequence ID" value="CRK93488.1"/>
    <property type="molecule type" value="Genomic_DNA"/>
</dbReference>
<gene>
    <name evidence="1" type="ORF">CLUMA_CG007024</name>
</gene>
<reference evidence="1 2" key="1">
    <citation type="submission" date="2015-04" db="EMBL/GenBank/DDBJ databases">
        <authorList>
            <person name="Syromyatnikov M.Y."/>
            <person name="Popov V.N."/>
        </authorList>
    </citation>
    <scope>NUCLEOTIDE SEQUENCE [LARGE SCALE GENOMIC DNA]</scope>
</reference>
<accession>A0A1J1HZF9</accession>
<name>A0A1J1HZF9_9DIPT</name>
<proteinExistence type="predicted"/>
<evidence type="ECO:0000313" key="1">
    <source>
        <dbReference type="EMBL" id="CRK93488.1"/>
    </source>
</evidence>
<dbReference type="Proteomes" id="UP000183832">
    <property type="component" value="Unassembled WGS sequence"/>
</dbReference>
<protein>
    <submittedName>
        <fullName evidence="1">CLUMA_CG007024, isoform A</fullName>
    </submittedName>
</protein>
<evidence type="ECO:0000313" key="2">
    <source>
        <dbReference type="Proteomes" id="UP000183832"/>
    </source>
</evidence>
<dbReference type="AlphaFoldDB" id="A0A1J1HZF9"/>
<keyword evidence="2" id="KW-1185">Reference proteome</keyword>
<organism evidence="1 2">
    <name type="scientific">Clunio marinus</name>
    <dbReference type="NCBI Taxonomy" id="568069"/>
    <lineage>
        <taxon>Eukaryota</taxon>
        <taxon>Metazoa</taxon>
        <taxon>Ecdysozoa</taxon>
        <taxon>Arthropoda</taxon>
        <taxon>Hexapoda</taxon>
        <taxon>Insecta</taxon>
        <taxon>Pterygota</taxon>
        <taxon>Neoptera</taxon>
        <taxon>Endopterygota</taxon>
        <taxon>Diptera</taxon>
        <taxon>Nematocera</taxon>
        <taxon>Chironomoidea</taxon>
        <taxon>Chironomidae</taxon>
        <taxon>Clunio</taxon>
    </lineage>
</organism>